<dbReference type="PANTHER" id="PTHR12589">
    <property type="entry name" value="PYRUVOYL TETRAHYDROBIOPTERIN SYNTHASE"/>
    <property type="match status" value="1"/>
</dbReference>
<keyword evidence="12" id="KW-1185">Reference proteome</keyword>
<dbReference type="PATRIC" id="fig|1237149.3.peg.1951"/>
<evidence type="ECO:0000256" key="8">
    <source>
        <dbReference type="PIRNR" id="PIRNR006113"/>
    </source>
</evidence>
<dbReference type="GO" id="GO:0070497">
    <property type="term" value="F:6-carboxytetrahydropterin synthase activity"/>
    <property type="evidence" value="ECO:0007669"/>
    <property type="project" value="UniProtKB-EC"/>
</dbReference>
<comment type="catalytic activity">
    <reaction evidence="7 8">
        <text>7,8-dihydroneopterin 3'-triphosphate + H2O = 6-carboxy-5,6,7,8-tetrahydropterin + triphosphate + acetaldehyde + 2 H(+)</text>
        <dbReference type="Rhea" id="RHEA:27966"/>
        <dbReference type="ChEBI" id="CHEBI:15343"/>
        <dbReference type="ChEBI" id="CHEBI:15377"/>
        <dbReference type="ChEBI" id="CHEBI:15378"/>
        <dbReference type="ChEBI" id="CHEBI:18036"/>
        <dbReference type="ChEBI" id="CHEBI:58462"/>
        <dbReference type="ChEBI" id="CHEBI:61032"/>
        <dbReference type="EC" id="4.1.2.50"/>
    </reaction>
</comment>
<evidence type="ECO:0000256" key="1">
    <source>
        <dbReference type="ARBA" id="ARBA00005061"/>
    </source>
</evidence>
<keyword evidence="4 8" id="KW-0479">Metal-binding</keyword>
<protein>
    <recommendedName>
        <fullName evidence="3 8">6-carboxy-5,6,7,8-tetrahydropterin synthase</fullName>
        <ecNumber evidence="8">4.-.-.-</ecNumber>
    </recommendedName>
</protein>
<dbReference type="EMBL" id="AMZN01000029">
    <property type="protein sequence ID" value="ELR72001.1"/>
    <property type="molecule type" value="Genomic_DNA"/>
</dbReference>
<feature type="binding site" evidence="10">
    <location>
        <position position="16"/>
    </location>
    <ligand>
        <name>Zn(2+)</name>
        <dbReference type="ChEBI" id="CHEBI:29105"/>
    </ligand>
</feature>
<feature type="binding site" evidence="10">
    <location>
        <position position="29"/>
    </location>
    <ligand>
        <name>Zn(2+)</name>
        <dbReference type="ChEBI" id="CHEBI:29105"/>
    </ligand>
</feature>
<dbReference type="OrthoDB" id="9804698at2"/>
<dbReference type="Pfam" id="PF01242">
    <property type="entry name" value="PTPS"/>
    <property type="match status" value="1"/>
</dbReference>
<dbReference type="SUPFAM" id="SSF55620">
    <property type="entry name" value="Tetrahydrobiopterin biosynthesis enzymes-like"/>
    <property type="match status" value="1"/>
</dbReference>
<dbReference type="STRING" id="1237149.C900_01996"/>
<keyword evidence="8" id="KW-0671">Queuosine biosynthesis</keyword>
<feature type="active site" description="Charge relay system" evidence="9">
    <location>
        <position position="75"/>
    </location>
</feature>
<evidence type="ECO:0000256" key="5">
    <source>
        <dbReference type="ARBA" id="ARBA00022833"/>
    </source>
</evidence>
<dbReference type="UniPathway" id="UPA00391"/>
<comment type="similarity">
    <text evidence="2 8">Belongs to the PTPS family. QueD subfamily.</text>
</comment>
<dbReference type="AlphaFoldDB" id="L8JSQ6"/>
<comment type="caution">
    <text evidence="11">The sequence shown here is derived from an EMBL/GenBank/DDBJ whole genome shotgun (WGS) entry which is preliminary data.</text>
</comment>
<evidence type="ECO:0000256" key="3">
    <source>
        <dbReference type="ARBA" id="ARBA00018141"/>
    </source>
</evidence>
<evidence type="ECO:0000256" key="2">
    <source>
        <dbReference type="ARBA" id="ARBA00008900"/>
    </source>
</evidence>
<dbReference type="eggNOG" id="COG0720">
    <property type="taxonomic scope" value="Bacteria"/>
</dbReference>
<dbReference type="GO" id="GO:0008616">
    <property type="term" value="P:tRNA queuosine(34) biosynthetic process"/>
    <property type="evidence" value="ECO:0007669"/>
    <property type="project" value="UniProtKB-KW"/>
</dbReference>
<evidence type="ECO:0000256" key="7">
    <source>
        <dbReference type="ARBA" id="ARBA00048807"/>
    </source>
</evidence>
<reference evidence="11 12" key="1">
    <citation type="submission" date="2012-12" db="EMBL/GenBank/DDBJ databases">
        <title>Genome assembly of Fulvivirga imtechensis AK7.</title>
        <authorList>
            <person name="Nupur N."/>
            <person name="Khatri I."/>
            <person name="Kumar R."/>
            <person name="Subramanian S."/>
            <person name="Pinnaka A."/>
        </authorList>
    </citation>
    <scope>NUCLEOTIDE SEQUENCE [LARGE SCALE GENOMIC DNA]</scope>
    <source>
        <strain evidence="11 12">AK7</strain>
    </source>
</reference>
<name>L8JSQ6_9BACT</name>
<dbReference type="InterPro" id="IPR007115">
    <property type="entry name" value="6-PTP_synth/QueD"/>
</dbReference>
<dbReference type="RefSeq" id="WP_009579443.1">
    <property type="nucleotide sequence ID" value="NZ_AMZN01000029.1"/>
</dbReference>
<keyword evidence="5 8" id="KW-0862">Zinc</keyword>
<evidence type="ECO:0000256" key="10">
    <source>
        <dbReference type="PIRSR" id="PIRSR006113-2"/>
    </source>
</evidence>
<evidence type="ECO:0000313" key="12">
    <source>
        <dbReference type="Proteomes" id="UP000011135"/>
    </source>
</evidence>
<comment type="pathway">
    <text evidence="1 8">Purine metabolism; 7-cyano-7-deazaguanine biosynthesis.</text>
</comment>
<evidence type="ECO:0000313" key="11">
    <source>
        <dbReference type="EMBL" id="ELR72001.1"/>
    </source>
</evidence>
<dbReference type="PANTHER" id="PTHR12589:SF7">
    <property type="entry name" value="6-PYRUVOYL TETRAHYDROBIOPTERIN SYNTHASE"/>
    <property type="match status" value="1"/>
</dbReference>
<feature type="binding site" evidence="10">
    <location>
        <position position="31"/>
    </location>
    <ligand>
        <name>Zn(2+)</name>
        <dbReference type="ChEBI" id="CHEBI:29105"/>
    </ligand>
</feature>
<evidence type="ECO:0000256" key="6">
    <source>
        <dbReference type="ARBA" id="ARBA00023239"/>
    </source>
</evidence>
<dbReference type="Proteomes" id="UP000011135">
    <property type="component" value="Unassembled WGS sequence"/>
</dbReference>
<organism evidence="11 12">
    <name type="scientific">Fulvivirga imtechensis AK7</name>
    <dbReference type="NCBI Taxonomy" id="1237149"/>
    <lineage>
        <taxon>Bacteria</taxon>
        <taxon>Pseudomonadati</taxon>
        <taxon>Bacteroidota</taxon>
        <taxon>Cytophagia</taxon>
        <taxon>Cytophagales</taxon>
        <taxon>Fulvivirgaceae</taxon>
        <taxon>Fulvivirga</taxon>
    </lineage>
</organism>
<proteinExistence type="inferred from homology"/>
<accession>L8JSQ6</accession>
<dbReference type="PIRSF" id="PIRSF006113">
    <property type="entry name" value="PTP_synth"/>
    <property type="match status" value="1"/>
</dbReference>
<gene>
    <name evidence="11" type="ORF">C900_01996</name>
</gene>
<keyword evidence="6 8" id="KW-0456">Lyase</keyword>
<dbReference type="InterPro" id="IPR038418">
    <property type="entry name" value="6-PTP_synth/QueD_sf"/>
</dbReference>
<evidence type="ECO:0000256" key="9">
    <source>
        <dbReference type="PIRSR" id="PIRSR006113-1"/>
    </source>
</evidence>
<feature type="active site" description="Proton acceptor" evidence="9">
    <location>
        <position position="25"/>
    </location>
</feature>
<dbReference type="Gene3D" id="3.30.479.10">
    <property type="entry name" value="6-pyruvoyl tetrahydropterin synthase/QueD"/>
    <property type="match status" value="1"/>
</dbReference>
<sequence>MQVLRVTKEFDFEMAHALHGYDGKCANIHGHTYYLSVTVIGKPGAKEGDPKLGMVVDFSVLKMIVKEQVVDQFDHALVLKDTDPLVAGIHGFSHVIKTSYQPTCENLLIDFVSRIEEKIKAPLRLYSVCLRETNTSYASWFADDNL</sequence>
<feature type="active site" description="Charge relay system" evidence="9">
    <location>
        <position position="132"/>
    </location>
</feature>
<dbReference type="EC" id="4.-.-.-" evidence="8"/>
<comment type="cofactor">
    <cofactor evidence="8 10">
        <name>Zn(2+)</name>
        <dbReference type="ChEBI" id="CHEBI:29105"/>
    </cofactor>
    <text evidence="8 10">Binds 1 zinc ion per subunit.</text>
</comment>
<evidence type="ECO:0000256" key="4">
    <source>
        <dbReference type="ARBA" id="ARBA00022723"/>
    </source>
</evidence>
<dbReference type="GO" id="GO:0046872">
    <property type="term" value="F:metal ion binding"/>
    <property type="evidence" value="ECO:0007669"/>
    <property type="project" value="UniProtKB-KW"/>
</dbReference>